<dbReference type="OrthoDB" id="4954833at2"/>
<accession>A0A433RV46</accession>
<comment type="caution">
    <text evidence="1">The sequence shown here is derived from an EMBL/GenBank/DDBJ whole genome shotgun (WGS) entry which is preliminary data.</text>
</comment>
<evidence type="ECO:0000313" key="2">
    <source>
        <dbReference type="Proteomes" id="UP000288623"/>
    </source>
</evidence>
<dbReference type="Pfam" id="PF08877">
    <property type="entry name" value="MepB-like"/>
    <property type="match status" value="1"/>
</dbReference>
<dbReference type="Gene3D" id="3.40.1350.140">
    <property type="entry name" value="MepB-like"/>
    <property type="match status" value="1"/>
</dbReference>
<proteinExistence type="predicted"/>
<organism evidence="1 2">
    <name type="scientific">Candidatus Kurthia intestinigallinarum</name>
    <dbReference type="NCBI Taxonomy" id="1562256"/>
    <lineage>
        <taxon>Bacteria</taxon>
        <taxon>Bacillati</taxon>
        <taxon>Bacillota</taxon>
        <taxon>Bacilli</taxon>
        <taxon>Bacillales</taxon>
        <taxon>Caryophanaceae</taxon>
        <taxon>Kurthia</taxon>
    </lineage>
</organism>
<dbReference type="Proteomes" id="UP000288623">
    <property type="component" value="Unassembled WGS sequence"/>
</dbReference>
<name>A0A433RV46_9BACL</name>
<dbReference type="EMBL" id="JTFC01000026">
    <property type="protein sequence ID" value="RUS57161.1"/>
    <property type="molecule type" value="Genomic_DNA"/>
</dbReference>
<keyword evidence="2" id="KW-1185">Reference proteome</keyword>
<dbReference type="RefSeq" id="WP_126990049.1">
    <property type="nucleotide sequence ID" value="NZ_JTFC01000026.1"/>
</dbReference>
<reference evidence="1 2" key="1">
    <citation type="submission" date="2014-11" db="EMBL/GenBank/DDBJ databases">
        <title>Genome sequence and analysis of novel Kurthia sp.</title>
        <authorList>
            <person name="Lawson J.N."/>
            <person name="Gonzalez J.E."/>
            <person name="Rinauldi L."/>
            <person name="Xuan Z."/>
            <person name="Firman A."/>
            <person name="Shaddox L."/>
            <person name="Trudeau A."/>
            <person name="Shah S."/>
            <person name="Reiman D."/>
        </authorList>
    </citation>
    <scope>NUCLEOTIDE SEQUENCE [LARGE SCALE GENOMIC DNA]</scope>
    <source>
        <strain evidence="1 2">3B1D</strain>
    </source>
</reference>
<protein>
    <submittedName>
        <fullName evidence="1">MepB</fullName>
    </submittedName>
</protein>
<evidence type="ECO:0000313" key="1">
    <source>
        <dbReference type="EMBL" id="RUS57161.1"/>
    </source>
</evidence>
<sequence length="166" mass="19327">MKDFQTIITQLNEQIYTPNDLIVIALQEEPQNAAYGAGTFQIASKTIRFRVAKQTPKKRGQFVAFWEKDCHNENQAFAYGEAPDLLVITTFKNEHHYGQFIFPKAVLLKQNILRTDSHPGKMAMRVYPSWDQPTSKQAINTQNWQLPYFVDMHDITHEKIHSLYKL</sequence>
<gene>
    <name evidence="1" type="ORF">QI30_06110</name>
</gene>
<dbReference type="InterPro" id="IPR011235">
    <property type="entry name" value="MepB-like"/>
</dbReference>
<dbReference type="AlphaFoldDB" id="A0A433RV46"/>
<dbReference type="PIRSF" id="PIRSF032285">
    <property type="entry name" value="UCP032285"/>
    <property type="match status" value="1"/>
</dbReference>
<dbReference type="InterPro" id="IPR038231">
    <property type="entry name" value="MepB-like_sf"/>
</dbReference>